<protein>
    <submittedName>
        <fullName evidence="5">(salmon louse) hypothetical protein</fullName>
    </submittedName>
</protein>
<evidence type="ECO:0000313" key="5">
    <source>
        <dbReference type="EMBL" id="CAF2848042.1"/>
    </source>
</evidence>
<gene>
    <name evidence="5" type="ORF">LSAA_5713</name>
</gene>
<dbReference type="GO" id="GO:0016020">
    <property type="term" value="C:membrane"/>
    <property type="evidence" value="ECO:0007669"/>
    <property type="project" value="UniProtKB-SubCell"/>
</dbReference>
<dbReference type="InterPro" id="IPR018499">
    <property type="entry name" value="Tetraspanin/Peripherin"/>
</dbReference>
<dbReference type="Gene3D" id="1.10.1450.10">
    <property type="entry name" value="Tetraspanin"/>
    <property type="match status" value="1"/>
</dbReference>
<dbReference type="AlphaFoldDB" id="A0A7R8CKI1"/>
<keyword evidence="2" id="KW-0812">Transmembrane</keyword>
<dbReference type="OrthoDB" id="10051670at2759"/>
<accession>A0A7R8CKI1</accession>
<name>A0A7R8CKI1_LEPSM</name>
<comment type="subcellular location">
    <subcellularLocation>
        <location evidence="1">Membrane</location>
        <topology evidence="1">Multi-pass membrane protein</topology>
    </subcellularLocation>
</comment>
<evidence type="ECO:0000256" key="2">
    <source>
        <dbReference type="ARBA" id="ARBA00022692"/>
    </source>
</evidence>
<evidence type="ECO:0000256" key="3">
    <source>
        <dbReference type="ARBA" id="ARBA00022989"/>
    </source>
</evidence>
<keyword evidence="6" id="KW-1185">Reference proteome</keyword>
<organism evidence="5 6">
    <name type="scientific">Lepeophtheirus salmonis</name>
    <name type="common">Salmon louse</name>
    <name type="synonym">Caligus salmonis</name>
    <dbReference type="NCBI Taxonomy" id="72036"/>
    <lineage>
        <taxon>Eukaryota</taxon>
        <taxon>Metazoa</taxon>
        <taxon>Ecdysozoa</taxon>
        <taxon>Arthropoda</taxon>
        <taxon>Crustacea</taxon>
        <taxon>Multicrustacea</taxon>
        <taxon>Hexanauplia</taxon>
        <taxon>Copepoda</taxon>
        <taxon>Siphonostomatoida</taxon>
        <taxon>Caligidae</taxon>
        <taxon>Lepeophtheirus</taxon>
    </lineage>
</organism>
<evidence type="ECO:0000256" key="1">
    <source>
        <dbReference type="ARBA" id="ARBA00004141"/>
    </source>
</evidence>
<proteinExistence type="predicted"/>
<dbReference type="EMBL" id="HG994593">
    <property type="protein sequence ID" value="CAF2848042.1"/>
    <property type="molecule type" value="Genomic_DNA"/>
</dbReference>
<dbReference type="CDD" id="cd03127">
    <property type="entry name" value="tetraspanin_LEL"/>
    <property type="match status" value="1"/>
</dbReference>
<sequence length="149" mass="17321">MGCSVYGRNPKHILSVHWILIALLMILQFASAICICIYGVEESDILRRDLHETFIRLVMRWDEDPRASRIMRKIQEYVGCCGADGSDDYIQYFKPVPDECRDRITGVEYSYGCEQQLAWWLEPLDSNDCWSVCISNGNFILWDLGWQGD</sequence>
<dbReference type="InterPro" id="IPR008952">
    <property type="entry name" value="Tetraspanin_EC2_sf"/>
</dbReference>
<dbReference type="Proteomes" id="UP000675881">
    <property type="component" value="Chromosome 14"/>
</dbReference>
<keyword evidence="3" id="KW-1133">Transmembrane helix</keyword>
<dbReference type="Pfam" id="PF00335">
    <property type="entry name" value="Tetraspanin"/>
    <property type="match status" value="1"/>
</dbReference>
<dbReference type="SUPFAM" id="SSF48652">
    <property type="entry name" value="Tetraspanin"/>
    <property type="match status" value="1"/>
</dbReference>
<keyword evidence="4" id="KW-0472">Membrane</keyword>
<evidence type="ECO:0000313" key="6">
    <source>
        <dbReference type="Proteomes" id="UP000675881"/>
    </source>
</evidence>
<evidence type="ECO:0000256" key="4">
    <source>
        <dbReference type="ARBA" id="ARBA00023136"/>
    </source>
</evidence>
<reference evidence="5" key="1">
    <citation type="submission" date="2021-02" db="EMBL/GenBank/DDBJ databases">
        <authorList>
            <person name="Bekaert M."/>
        </authorList>
    </citation>
    <scope>NUCLEOTIDE SEQUENCE</scope>
    <source>
        <strain evidence="5">IoA-00</strain>
    </source>
</reference>